<dbReference type="SUPFAM" id="SSF48452">
    <property type="entry name" value="TPR-like"/>
    <property type="match status" value="1"/>
</dbReference>
<dbReference type="InterPro" id="IPR011990">
    <property type="entry name" value="TPR-like_helical_dom_sf"/>
</dbReference>
<dbReference type="Proteomes" id="UP000051335">
    <property type="component" value="Unassembled WGS sequence"/>
</dbReference>
<dbReference type="EMBL" id="LJQC01000792">
    <property type="protein sequence ID" value="KPW93433.1"/>
    <property type="molecule type" value="Genomic_DNA"/>
</dbReference>
<dbReference type="Gene3D" id="1.25.40.10">
    <property type="entry name" value="Tetratricopeptide repeat domain"/>
    <property type="match status" value="1"/>
</dbReference>
<proteinExistence type="predicted"/>
<accession>A0A0P9N7P9</accession>
<dbReference type="PATRIC" id="fig|317659.3.peg.5148"/>
<protein>
    <submittedName>
        <fullName evidence="1">Uncharacterized protein</fullName>
    </submittedName>
</protein>
<reference evidence="1 2" key="1">
    <citation type="submission" date="2015-09" db="EMBL/GenBank/DDBJ databases">
        <title>Genome announcement of multiple Pseudomonas syringae strains.</title>
        <authorList>
            <person name="Thakur S."/>
            <person name="Wang P.W."/>
            <person name="Gong Y."/>
            <person name="Weir B.S."/>
            <person name="Guttman D.S."/>
        </authorList>
    </citation>
    <scope>NUCLEOTIDE SEQUENCE [LARGE SCALE GENOMIC DNA]</scope>
    <source>
        <strain evidence="1 2">ICMP17001</strain>
    </source>
</reference>
<organism evidence="1 2">
    <name type="scientific">Pseudomonas syringae pv. coryli</name>
    <dbReference type="NCBI Taxonomy" id="317659"/>
    <lineage>
        <taxon>Bacteria</taxon>
        <taxon>Pseudomonadati</taxon>
        <taxon>Pseudomonadota</taxon>
        <taxon>Gammaproteobacteria</taxon>
        <taxon>Pseudomonadales</taxon>
        <taxon>Pseudomonadaceae</taxon>
        <taxon>Pseudomonas</taxon>
    </lineage>
</organism>
<comment type="caution">
    <text evidence="1">The sequence shown here is derived from an EMBL/GenBank/DDBJ whole genome shotgun (WGS) entry which is preliminary data.</text>
</comment>
<dbReference type="AlphaFoldDB" id="A0A0P9N7P9"/>
<keyword evidence="2" id="KW-1185">Reference proteome</keyword>
<evidence type="ECO:0000313" key="1">
    <source>
        <dbReference type="EMBL" id="KPW93433.1"/>
    </source>
</evidence>
<gene>
    <name evidence="1" type="ORF">ALO75_03304</name>
</gene>
<sequence length="143" mass="17003">MEKKRVAIDIGKKYKQQFLLEFKNSTSRLYKEKLRFADFPKRVFVESYLDNYGYSKDDQQLLNDVAYFWQQANFNSDAIWLLEKVIDNNPERVVAYLNLADAYWSEGDKKTAQKNYNIYIGIMTKQGKQQKIPSRVMARYNSN</sequence>
<name>A0A0P9N7P9_9PSED</name>
<evidence type="ECO:0000313" key="2">
    <source>
        <dbReference type="Proteomes" id="UP000051335"/>
    </source>
</evidence>